<feature type="compositionally biased region" description="Basic and acidic residues" evidence="1">
    <location>
        <begin position="137"/>
        <end position="149"/>
    </location>
</feature>
<evidence type="ECO:0000313" key="2">
    <source>
        <dbReference type="EMBL" id="KAF9756115.1"/>
    </source>
</evidence>
<accession>A0A8H7NI95</accession>
<dbReference type="AlphaFoldDB" id="A0A8H7NI95"/>
<sequence>MAAYATDLPMLPVHQNATGNFDDDSFISKCDQAQKVDESSYKYMRVSLTQTQTHDAAKTSRLTENKRRYRARRKEYILDLERRIAESREQEIKATMEVQFAARKVVVENGWLKELLRQAGFTDEDIHIWVKREHCGGDADGADCTRRQGSDYGGGKASSSGKNSRMREMGQAGEIPESTNPPSIIEDPLVNEPNSHHPDSDRAMAPSVVLATTEAPGAGPVETHTCHDKQITPCKILSRLAENPAADVTQIPIPPSSNDPPKDAAYHGGDVECGKAYEMLMRYATSEEKMDHIARALEGGCSSTGNGGCAVKKNVVWETLDNLSG</sequence>
<dbReference type="PANTHER" id="PTHR42070">
    <property type="entry name" value="FILAMENT ASSOCIATED PROTEIN, PUTATIVE (AFU_ORTHOLOGUE AFUA_8G06630)-RELATED"/>
    <property type="match status" value="1"/>
</dbReference>
<proteinExistence type="predicted"/>
<dbReference type="Proteomes" id="UP000616885">
    <property type="component" value="Unassembled WGS sequence"/>
</dbReference>
<dbReference type="CDD" id="cd14688">
    <property type="entry name" value="bZIP_YAP"/>
    <property type="match status" value="1"/>
</dbReference>
<dbReference type="EMBL" id="JADCTT010000003">
    <property type="protein sequence ID" value="KAF9756115.1"/>
    <property type="molecule type" value="Genomic_DNA"/>
</dbReference>
<gene>
    <name evidence="2" type="ORF">IM811_011556</name>
</gene>
<organism evidence="2 3">
    <name type="scientific">Bionectria ochroleuca</name>
    <name type="common">Gliocladium roseum</name>
    <dbReference type="NCBI Taxonomy" id="29856"/>
    <lineage>
        <taxon>Eukaryota</taxon>
        <taxon>Fungi</taxon>
        <taxon>Dikarya</taxon>
        <taxon>Ascomycota</taxon>
        <taxon>Pezizomycotina</taxon>
        <taxon>Sordariomycetes</taxon>
        <taxon>Hypocreomycetidae</taxon>
        <taxon>Hypocreales</taxon>
        <taxon>Bionectriaceae</taxon>
        <taxon>Clonostachys</taxon>
    </lineage>
</organism>
<comment type="caution">
    <text evidence="2">The sequence shown here is derived from an EMBL/GenBank/DDBJ whole genome shotgun (WGS) entry which is preliminary data.</text>
</comment>
<protein>
    <recommendedName>
        <fullName evidence="4">BZIP domain-containing protein</fullName>
    </recommendedName>
</protein>
<evidence type="ECO:0000256" key="1">
    <source>
        <dbReference type="SAM" id="MobiDB-lite"/>
    </source>
</evidence>
<name>A0A8H7NI95_BIOOC</name>
<evidence type="ECO:0000313" key="3">
    <source>
        <dbReference type="Proteomes" id="UP000616885"/>
    </source>
</evidence>
<reference evidence="2" key="1">
    <citation type="submission" date="2020-10" db="EMBL/GenBank/DDBJ databases">
        <title>High-Quality Genome Resource of Clonostachys rosea strain S41 by Oxford Nanopore Long-Read Sequencing.</title>
        <authorList>
            <person name="Wang H."/>
        </authorList>
    </citation>
    <scope>NUCLEOTIDE SEQUENCE</scope>
    <source>
        <strain evidence="2">S41</strain>
    </source>
</reference>
<dbReference type="PANTHER" id="PTHR42070:SF1">
    <property type="entry name" value="FILAMENT ASSOCIATED PROTEIN, PUTATIVE (AFU_ORTHOLOGUE AFUA_8G06630)-RELATED"/>
    <property type="match status" value="1"/>
</dbReference>
<evidence type="ECO:0008006" key="4">
    <source>
        <dbReference type="Google" id="ProtNLM"/>
    </source>
</evidence>
<feature type="region of interest" description="Disordered" evidence="1">
    <location>
        <begin position="137"/>
        <end position="183"/>
    </location>
</feature>